<dbReference type="GO" id="GO:0005681">
    <property type="term" value="C:spliceosomal complex"/>
    <property type="evidence" value="ECO:0007669"/>
    <property type="project" value="TreeGrafter"/>
</dbReference>
<keyword evidence="2" id="KW-0507">mRNA processing</keyword>
<dbReference type="GO" id="GO:0000398">
    <property type="term" value="P:mRNA splicing, via spliceosome"/>
    <property type="evidence" value="ECO:0007669"/>
    <property type="project" value="TreeGrafter"/>
</dbReference>
<dbReference type="InterPro" id="IPR051421">
    <property type="entry name" value="RNA_Proc_DNA_Dmg_Regulator"/>
</dbReference>
<dbReference type="AlphaFoldDB" id="A0A565BXB0"/>
<dbReference type="EMBL" id="CABITT030000005">
    <property type="protein sequence ID" value="VVB06022.1"/>
    <property type="molecule type" value="Genomic_DNA"/>
</dbReference>
<comment type="caution">
    <text evidence="8">The sequence shown here is derived from an EMBL/GenBank/DDBJ whole genome shotgun (WGS) entry which is preliminary data.</text>
</comment>
<sequence>MSLNLLEQTRLNHEEIERLERLVVKDLKTEPKSSRDRLVQGHRVRNVIESIMLNTKKLVEIYEDKDGSMEDEISRAVDDQTNLFYDRLREIREYHRNYRSSSVVDDFEGDFKPVISFSGEEGYGRYLDLHDFYNQYVNFVHQKDRKLKFSNQYRKYMDGLLDYLINFIKRTGPLQDLGRIFAKVETDFEEQYAQGKTQGNDNVIDLDYYTPVEELIDLGPEKLKEALGSLGMKVGGTVKQRAERLFLTKHTPLEKLDKKHFARHESESGAKKIALTEAKVKKLCILLSETIKRTKENIEKK</sequence>
<dbReference type="InterPro" id="IPR025086">
    <property type="entry name" value="SDE2/SF3A3_SAP"/>
</dbReference>
<keyword evidence="4" id="KW-0539">Nucleus</keyword>
<dbReference type="GO" id="GO:0003723">
    <property type="term" value="F:RNA binding"/>
    <property type="evidence" value="ECO:0007669"/>
    <property type="project" value="TreeGrafter"/>
</dbReference>
<evidence type="ECO:0000256" key="3">
    <source>
        <dbReference type="ARBA" id="ARBA00023187"/>
    </source>
</evidence>
<dbReference type="InterPro" id="IPR031774">
    <property type="entry name" value="SF3A3_dom"/>
</dbReference>
<evidence type="ECO:0000256" key="2">
    <source>
        <dbReference type="ARBA" id="ARBA00022664"/>
    </source>
</evidence>
<evidence type="ECO:0000259" key="6">
    <source>
        <dbReference type="Pfam" id="PF13297"/>
    </source>
</evidence>
<gene>
    <name evidence="8" type="ORF">ANE_LOCUS16466</name>
</gene>
<organism evidence="8 9">
    <name type="scientific">Arabis nemorensis</name>
    <dbReference type="NCBI Taxonomy" id="586526"/>
    <lineage>
        <taxon>Eukaryota</taxon>
        <taxon>Viridiplantae</taxon>
        <taxon>Streptophyta</taxon>
        <taxon>Embryophyta</taxon>
        <taxon>Tracheophyta</taxon>
        <taxon>Spermatophyta</taxon>
        <taxon>Magnoliopsida</taxon>
        <taxon>eudicotyledons</taxon>
        <taxon>Gunneridae</taxon>
        <taxon>Pentapetalae</taxon>
        <taxon>rosids</taxon>
        <taxon>malvids</taxon>
        <taxon>Brassicales</taxon>
        <taxon>Brassicaceae</taxon>
        <taxon>Arabideae</taxon>
        <taxon>Arabis</taxon>
    </lineage>
</organism>
<keyword evidence="9" id="KW-1185">Reference proteome</keyword>
<dbReference type="InterPro" id="IPR021966">
    <property type="entry name" value="SF3a60_bindingd"/>
</dbReference>
<dbReference type="Proteomes" id="UP000489600">
    <property type="component" value="Unassembled WGS sequence"/>
</dbReference>
<evidence type="ECO:0000313" key="8">
    <source>
        <dbReference type="EMBL" id="VVB06022.1"/>
    </source>
</evidence>
<evidence type="ECO:0000256" key="4">
    <source>
        <dbReference type="ARBA" id="ARBA00023242"/>
    </source>
</evidence>
<dbReference type="OrthoDB" id="2160351at2759"/>
<name>A0A565BXB0_9BRAS</name>
<feature type="domain" description="SF3A3" evidence="7">
    <location>
        <begin position="116"/>
        <end position="160"/>
    </location>
</feature>
<dbReference type="Pfam" id="PF12108">
    <property type="entry name" value="SF3a60_bindingd"/>
    <property type="match status" value="1"/>
</dbReference>
<reference evidence="8" key="1">
    <citation type="submission" date="2019-07" db="EMBL/GenBank/DDBJ databases">
        <authorList>
            <person name="Dittberner H."/>
        </authorList>
    </citation>
    <scope>NUCLEOTIDE SEQUENCE [LARGE SCALE GENOMIC DNA]</scope>
</reference>
<dbReference type="Pfam" id="PF16837">
    <property type="entry name" value="SF3A3"/>
    <property type="match status" value="1"/>
</dbReference>
<evidence type="ECO:0000259" key="7">
    <source>
        <dbReference type="Pfam" id="PF16837"/>
    </source>
</evidence>
<comment type="subcellular location">
    <subcellularLocation>
        <location evidence="1">Nucleus</location>
    </subcellularLocation>
</comment>
<keyword evidence="3" id="KW-0508">mRNA splicing</keyword>
<evidence type="ECO:0000259" key="5">
    <source>
        <dbReference type="Pfam" id="PF12108"/>
    </source>
</evidence>
<dbReference type="PANTHER" id="PTHR12786:SF2">
    <property type="entry name" value="SPLICING FACTOR 3A SUBUNIT 3"/>
    <property type="match status" value="1"/>
</dbReference>
<evidence type="ECO:0000313" key="9">
    <source>
        <dbReference type="Proteomes" id="UP000489600"/>
    </source>
</evidence>
<feature type="domain" description="Splicing factor SF3a60 binding" evidence="5">
    <location>
        <begin position="84"/>
        <end position="98"/>
    </location>
</feature>
<dbReference type="PANTHER" id="PTHR12786">
    <property type="entry name" value="SPLICING FACTOR SF3A-RELATED"/>
    <property type="match status" value="1"/>
</dbReference>
<dbReference type="Pfam" id="PF13297">
    <property type="entry name" value="SDE2_2C"/>
    <property type="match status" value="1"/>
</dbReference>
<feature type="domain" description="SDE2/SF3A3 SAP" evidence="6">
    <location>
        <begin position="193"/>
        <end position="263"/>
    </location>
</feature>
<accession>A0A565BXB0</accession>
<protein>
    <submittedName>
        <fullName evidence="8">Uncharacterized protein</fullName>
    </submittedName>
</protein>
<evidence type="ECO:0000256" key="1">
    <source>
        <dbReference type="ARBA" id="ARBA00004123"/>
    </source>
</evidence>
<proteinExistence type="predicted"/>